<sequence>MQPAVAERLHASAALLIASVAMEEFVRLHCTKARLASEHQSRMACHDAAAQSGAAGATTAAAGDPRDGGAGDEAEEDAEMLAFLKSSTPEQVAERLLVVLREPESNLSSLANFVRKHDAESLLAILRRTLRAYA</sequence>
<comment type="caution">
    <text evidence="2">The sequence shown here is derived from an EMBL/GenBank/DDBJ whole genome shotgun (WGS) entry which is preliminary data.</text>
</comment>
<name>A0A150G743_GONPE</name>
<organism evidence="2 3">
    <name type="scientific">Gonium pectorale</name>
    <name type="common">Green alga</name>
    <dbReference type="NCBI Taxonomy" id="33097"/>
    <lineage>
        <taxon>Eukaryota</taxon>
        <taxon>Viridiplantae</taxon>
        <taxon>Chlorophyta</taxon>
        <taxon>core chlorophytes</taxon>
        <taxon>Chlorophyceae</taxon>
        <taxon>CS clade</taxon>
        <taxon>Chlamydomonadales</taxon>
        <taxon>Volvocaceae</taxon>
        <taxon>Gonium</taxon>
    </lineage>
</organism>
<dbReference type="Proteomes" id="UP000075714">
    <property type="component" value="Unassembled WGS sequence"/>
</dbReference>
<dbReference type="AlphaFoldDB" id="A0A150G743"/>
<evidence type="ECO:0000313" key="2">
    <source>
        <dbReference type="EMBL" id="KXZ45160.1"/>
    </source>
</evidence>
<reference evidence="3" key="1">
    <citation type="journal article" date="2016" name="Nat. Commun.">
        <title>The Gonium pectorale genome demonstrates co-option of cell cycle regulation during the evolution of multicellularity.</title>
        <authorList>
            <person name="Hanschen E.R."/>
            <person name="Marriage T.N."/>
            <person name="Ferris P.J."/>
            <person name="Hamaji T."/>
            <person name="Toyoda A."/>
            <person name="Fujiyama A."/>
            <person name="Neme R."/>
            <person name="Noguchi H."/>
            <person name="Minakuchi Y."/>
            <person name="Suzuki M."/>
            <person name="Kawai-Toyooka H."/>
            <person name="Smith D.R."/>
            <person name="Sparks H."/>
            <person name="Anderson J."/>
            <person name="Bakaric R."/>
            <person name="Luria V."/>
            <person name="Karger A."/>
            <person name="Kirschner M.W."/>
            <person name="Durand P.M."/>
            <person name="Michod R.E."/>
            <person name="Nozaki H."/>
            <person name="Olson B.J."/>
        </authorList>
    </citation>
    <scope>NUCLEOTIDE SEQUENCE [LARGE SCALE GENOMIC DNA]</scope>
    <source>
        <strain evidence="3">NIES-2863</strain>
    </source>
</reference>
<accession>A0A150G743</accession>
<gene>
    <name evidence="2" type="ORF">GPECTOR_57g450</name>
</gene>
<feature type="compositionally biased region" description="Low complexity" evidence="1">
    <location>
        <begin position="46"/>
        <end position="63"/>
    </location>
</feature>
<proteinExistence type="predicted"/>
<feature type="region of interest" description="Disordered" evidence="1">
    <location>
        <begin position="46"/>
        <end position="78"/>
    </location>
</feature>
<evidence type="ECO:0000256" key="1">
    <source>
        <dbReference type="SAM" id="MobiDB-lite"/>
    </source>
</evidence>
<evidence type="ECO:0000313" key="3">
    <source>
        <dbReference type="Proteomes" id="UP000075714"/>
    </source>
</evidence>
<dbReference type="EMBL" id="LSYV01000058">
    <property type="protein sequence ID" value="KXZ45160.1"/>
    <property type="molecule type" value="Genomic_DNA"/>
</dbReference>
<protein>
    <submittedName>
        <fullName evidence="2">Uncharacterized protein</fullName>
    </submittedName>
</protein>
<keyword evidence="3" id="KW-1185">Reference proteome</keyword>